<name>A0AAF0TMD9_SOLVR</name>
<proteinExistence type="predicted"/>
<gene>
    <name evidence="2" type="ORF">MTR67_018441</name>
</gene>
<reference evidence="2" key="1">
    <citation type="submission" date="2023-08" db="EMBL/GenBank/DDBJ databases">
        <title>A de novo genome assembly of Solanum verrucosum Schlechtendal, a Mexican diploid species geographically isolated from the other diploid A-genome species in potato relatives.</title>
        <authorList>
            <person name="Hosaka K."/>
        </authorList>
    </citation>
    <scope>NUCLEOTIDE SEQUENCE</scope>
    <source>
        <tissue evidence="2">Young leaves</tissue>
    </source>
</reference>
<feature type="non-terminal residue" evidence="2">
    <location>
        <position position="1"/>
    </location>
</feature>
<organism evidence="2 3">
    <name type="scientific">Solanum verrucosum</name>
    <dbReference type="NCBI Taxonomy" id="315347"/>
    <lineage>
        <taxon>Eukaryota</taxon>
        <taxon>Viridiplantae</taxon>
        <taxon>Streptophyta</taxon>
        <taxon>Embryophyta</taxon>
        <taxon>Tracheophyta</taxon>
        <taxon>Spermatophyta</taxon>
        <taxon>Magnoliopsida</taxon>
        <taxon>eudicotyledons</taxon>
        <taxon>Gunneridae</taxon>
        <taxon>Pentapetalae</taxon>
        <taxon>asterids</taxon>
        <taxon>lamiids</taxon>
        <taxon>Solanales</taxon>
        <taxon>Solanaceae</taxon>
        <taxon>Solanoideae</taxon>
        <taxon>Solaneae</taxon>
        <taxon>Solanum</taxon>
    </lineage>
</organism>
<keyword evidence="3" id="KW-1185">Reference proteome</keyword>
<evidence type="ECO:0000313" key="2">
    <source>
        <dbReference type="EMBL" id="WMV25056.1"/>
    </source>
</evidence>
<dbReference type="InterPro" id="IPR041577">
    <property type="entry name" value="RT_RNaseH_2"/>
</dbReference>
<dbReference type="EMBL" id="CP133615">
    <property type="protein sequence ID" value="WMV25056.1"/>
    <property type="molecule type" value="Genomic_DNA"/>
</dbReference>
<dbReference type="AlphaFoldDB" id="A0AAF0TMD9"/>
<evidence type="ECO:0000259" key="1">
    <source>
        <dbReference type="Pfam" id="PF17919"/>
    </source>
</evidence>
<feature type="domain" description="Reverse transcriptase/retrotransposon-derived protein RNase H-like" evidence="1">
    <location>
        <begin position="3"/>
        <end position="60"/>
    </location>
</feature>
<dbReference type="Proteomes" id="UP001234989">
    <property type="component" value="Chromosome 4"/>
</dbReference>
<accession>A0AAF0TMD9</accession>
<dbReference type="Pfam" id="PF17919">
    <property type="entry name" value="RT_RNaseH_2"/>
    <property type="match status" value="1"/>
</dbReference>
<sequence>SISTPLIISPDWSAPFEVMCVASGMTLGVMLGKKRYKLFHPIYYTRKILNGAQRNYIVTEQ</sequence>
<dbReference type="InterPro" id="IPR043502">
    <property type="entry name" value="DNA/RNA_pol_sf"/>
</dbReference>
<evidence type="ECO:0000313" key="3">
    <source>
        <dbReference type="Proteomes" id="UP001234989"/>
    </source>
</evidence>
<dbReference type="SUPFAM" id="SSF56672">
    <property type="entry name" value="DNA/RNA polymerases"/>
    <property type="match status" value="1"/>
</dbReference>
<protein>
    <recommendedName>
        <fullName evidence="1">Reverse transcriptase/retrotransposon-derived protein RNase H-like domain-containing protein</fullName>
    </recommendedName>
</protein>